<dbReference type="GO" id="GO:0005840">
    <property type="term" value="C:ribosome"/>
    <property type="evidence" value="ECO:0007669"/>
    <property type="project" value="UniProtKB-KW"/>
</dbReference>
<dbReference type="InterPro" id="IPR016181">
    <property type="entry name" value="Acyl_CoA_acyltransferase"/>
</dbReference>
<comment type="catalytic activity">
    <reaction evidence="5 6">
        <text>N-terminal L-alanyl-[ribosomal protein bS18] + acetyl-CoA = N-terminal N(alpha)-acetyl-L-alanyl-[ribosomal protein bS18] + CoA + H(+)</text>
        <dbReference type="Rhea" id="RHEA:43756"/>
        <dbReference type="Rhea" id="RHEA-COMP:10676"/>
        <dbReference type="Rhea" id="RHEA-COMP:10677"/>
        <dbReference type="ChEBI" id="CHEBI:15378"/>
        <dbReference type="ChEBI" id="CHEBI:57287"/>
        <dbReference type="ChEBI" id="CHEBI:57288"/>
        <dbReference type="ChEBI" id="CHEBI:64718"/>
        <dbReference type="ChEBI" id="CHEBI:83683"/>
        <dbReference type="EC" id="2.3.1.266"/>
    </reaction>
</comment>
<comment type="subcellular location">
    <subcellularLocation>
        <location evidence="5 6">Cytoplasm</location>
    </subcellularLocation>
</comment>
<name>A0ABX7N2A0_9GAMM</name>
<dbReference type="HAMAP" id="MF_02210">
    <property type="entry name" value="RimI"/>
    <property type="match status" value="1"/>
</dbReference>
<feature type="binding site" evidence="5">
    <location>
        <position position="102"/>
    </location>
    <ligand>
        <name>acetyl-CoA</name>
        <dbReference type="ChEBI" id="CHEBI:57288"/>
    </ligand>
</feature>
<dbReference type="PANTHER" id="PTHR43420:SF12">
    <property type="entry name" value="N-ACETYLTRANSFERASE DOMAIN-CONTAINING PROTEIN"/>
    <property type="match status" value="1"/>
</dbReference>
<gene>
    <name evidence="5 8" type="primary">rimI</name>
    <name evidence="8" type="ORF">LPB19_07120</name>
</gene>
<keyword evidence="4 5" id="KW-0012">Acyltransferase</keyword>
<dbReference type="Gene3D" id="3.40.630.30">
    <property type="match status" value="1"/>
</dbReference>
<feature type="domain" description="N-acetyltransferase" evidence="7">
    <location>
        <begin position="1"/>
        <end position="141"/>
    </location>
</feature>
<dbReference type="CDD" id="cd04301">
    <property type="entry name" value="NAT_SF"/>
    <property type="match status" value="1"/>
</dbReference>
<evidence type="ECO:0000313" key="8">
    <source>
        <dbReference type="EMBL" id="QSP96498.1"/>
    </source>
</evidence>
<dbReference type="SUPFAM" id="SSF55729">
    <property type="entry name" value="Acyl-CoA N-acyltransferases (Nat)"/>
    <property type="match status" value="1"/>
</dbReference>
<dbReference type="EC" id="2.3.1.266" evidence="5 6"/>
<dbReference type="Pfam" id="PF00583">
    <property type="entry name" value="Acetyltransf_1"/>
    <property type="match status" value="1"/>
</dbReference>
<evidence type="ECO:0000256" key="4">
    <source>
        <dbReference type="ARBA" id="ARBA00023315"/>
    </source>
</evidence>
<comment type="function">
    <text evidence="5 6">Acetylates the N-terminal alanine of ribosomal protein bS18.</text>
</comment>
<comment type="similarity">
    <text evidence="1 5 6">Belongs to the acetyltransferase family. RimI subfamily.</text>
</comment>
<evidence type="ECO:0000259" key="7">
    <source>
        <dbReference type="PROSITE" id="PS51186"/>
    </source>
</evidence>
<dbReference type="PANTHER" id="PTHR43420">
    <property type="entry name" value="ACETYLTRANSFERASE"/>
    <property type="match status" value="1"/>
</dbReference>
<dbReference type="NCBIfam" id="TIGR01575">
    <property type="entry name" value="rimI"/>
    <property type="match status" value="1"/>
</dbReference>
<keyword evidence="2 5" id="KW-0963">Cytoplasm</keyword>
<evidence type="ECO:0000256" key="2">
    <source>
        <dbReference type="ARBA" id="ARBA00022490"/>
    </source>
</evidence>
<dbReference type="Proteomes" id="UP000663555">
    <property type="component" value="Chromosome"/>
</dbReference>
<dbReference type="PROSITE" id="PS51186">
    <property type="entry name" value="GNAT"/>
    <property type="match status" value="1"/>
</dbReference>
<dbReference type="InterPro" id="IPR000182">
    <property type="entry name" value="GNAT_dom"/>
</dbReference>
<sequence>MQEADLPDVLEIERQGHAFPWTETIFLDSFRGNYRLWTGWHGERLVGFAVVAYLFDEAHLLNLCVSPELHGQGIGRKLLRYLLGEAALDHIWRVILEVRVSNESAFHLYRSEGFRQIGTRPEYYPAADGREDARVMALELRD</sequence>
<reference evidence="8 9" key="1">
    <citation type="submission" date="2021-03" db="EMBL/GenBank/DDBJ databases">
        <title>Genome sequencing of Marinobacter sp. LPB0319.</title>
        <authorList>
            <person name="Kim J."/>
        </authorList>
    </citation>
    <scope>NUCLEOTIDE SEQUENCE [LARGE SCALE GENOMIC DNA]</scope>
    <source>
        <strain evidence="8 9">LPB0319</strain>
    </source>
</reference>
<protein>
    <recommendedName>
        <fullName evidence="5 6">[Ribosomal protein bS18]-alanine N-acetyltransferase</fullName>
        <ecNumber evidence="5 6">2.3.1.266</ecNumber>
    </recommendedName>
</protein>
<evidence type="ECO:0000313" key="9">
    <source>
        <dbReference type="Proteomes" id="UP000663555"/>
    </source>
</evidence>
<keyword evidence="8" id="KW-0687">Ribonucleoprotein</keyword>
<keyword evidence="9" id="KW-1185">Reference proteome</keyword>
<keyword evidence="3 5" id="KW-0808">Transferase</keyword>
<proteinExistence type="inferred from homology"/>
<dbReference type="InterPro" id="IPR050680">
    <property type="entry name" value="YpeA/RimI_acetyltransf"/>
</dbReference>
<evidence type="ECO:0000256" key="6">
    <source>
        <dbReference type="RuleBase" id="RU363094"/>
    </source>
</evidence>
<feature type="active site" description="Proton acceptor" evidence="5">
    <location>
        <position position="97"/>
    </location>
</feature>
<accession>A0ABX7N2A0</accession>
<dbReference type="InterPro" id="IPR043690">
    <property type="entry name" value="RimI"/>
</dbReference>
<evidence type="ECO:0000256" key="1">
    <source>
        <dbReference type="ARBA" id="ARBA00005395"/>
    </source>
</evidence>
<organism evidence="8 9">
    <name type="scientific">Marinobacter salinisoli</name>
    <dbReference type="NCBI Taxonomy" id="2769486"/>
    <lineage>
        <taxon>Bacteria</taxon>
        <taxon>Pseudomonadati</taxon>
        <taxon>Pseudomonadota</taxon>
        <taxon>Gammaproteobacteria</taxon>
        <taxon>Pseudomonadales</taxon>
        <taxon>Marinobacteraceae</taxon>
        <taxon>Marinobacter</taxon>
    </lineage>
</organism>
<dbReference type="InterPro" id="IPR006464">
    <property type="entry name" value="AcTrfase_RimI/Ard1"/>
</dbReference>
<evidence type="ECO:0000256" key="5">
    <source>
        <dbReference type="HAMAP-Rule" id="MF_02210"/>
    </source>
</evidence>
<comment type="caution">
    <text evidence="5">Lacks conserved residue(s) required for the propagation of feature annotation.</text>
</comment>
<dbReference type="EMBL" id="CP071247">
    <property type="protein sequence ID" value="QSP96498.1"/>
    <property type="molecule type" value="Genomic_DNA"/>
</dbReference>
<keyword evidence="8" id="KW-0689">Ribosomal protein</keyword>
<evidence type="ECO:0000256" key="3">
    <source>
        <dbReference type="ARBA" id="ARBA00022679"/>
    </source>
</evidence>
<feature type="active site" description="Proton donor" evidence="5">
    <location>
        <position position="109"/>
    </location>
</feature>